<keyword evidence="1" id="KW-1133">Transmembrane helix</keyword>
<dbReference type="AlphaFoldDB" id="A0A8E6B7D8"/>
<evidence type="ECO:0000313" key="3">
    <source>
        <dbReference type="Proteomes" id="UP000676194"/>
    </source>
</evidence>
<keyword evidence="1" id="KW-0472">Membrane</keyword>
<dbReference type="KEGG" id="tsph:KIH39_00920"/>
<gene>
    <name evidence="2" type="ORF">KIH39_00920</name>
</gene>
<name>A0A8E6B7D8_9BACT</name>
<evidence type="ECO:0000313" key="2">
    <source>
        <dbReference type="EMBL" id="QVL32511.1"/>
    </source>
</evidence>
<organism evidence="2 3">
    <name type="scientific">Telmatocola sphagniphila</name>
    <dbReference type="NCBI Taxonomy" id="1123043"/>
    <lineage>
        <taxon>Bacteria</taxon>
        <taxon>Pseudomonadati</taxon>
        <taxon>Planctomycetota</taxon>
        <taxon>Planctomycetia</taxon>
        <taxon>Gemmatales</taxon>
        <taxon>Gemmataceae</taxon>
    </lineage>
</organism>
<proteinExistence type="predicted"/>
<dbReference type="Proteomes" id="UP000676194">
    <property type="component" value="Chromosome"/>
</dbReference>
<dbReference type="RefSeq" id="WP_213497403.1">
    <property type="nucleotide sequence ID" value="NZ_CP074694.1"/>
</dbReference>
<feature type="transmembrane region" description="Helical" evidence="1">
    <location>
        <begin position="29"/>
        <end position="47"/>
    </location>
</feature>
<reference evidence="2" key="1">
    <citation type="submission" date="2021-05" db="EMBL/GenBank/DDBJ databases">
        <title>Complete genome sequence of the cellulolytic planctomycete Telmatocola sphagniphila SP2T and characterization of the first cellulase from planctomycetes.</title>
        <authorList>
            <person name="Rakitin A.L."/>
            <person name="Beletsky A.V."/>
            <person name="Naumoff D.G."/>
            <person name="Kulichevskaya I.S."/>
            <person name="Mardanov A.V."/>
            <person name="Ravin N.V."/>
            <person name="Dedysh S.N."/>
        </authorList>
    </citation>
    <scope>NUCLEOTIDE SEQUENCE</scope>
    <source>
        <strain evidence="2">SP2T</strain>
    </source>
</reference>
<keyword evidence="1" id="KW-0812">Transmembrane</keyword>
<dbReference type="EMBL" id="CP074694">
    <property type="protein sequence ID" value="QVL32511.1"/>
    <property type="molecule type" value="Genomic_DNA"/>
</dbReference>
<protein>
    <submittedName>
        <fullName evidence="2">Uncharacterized protein</fullName>
    </submittedName>
</protein>
<keyword evidence="3" id="KW-1185">Reference proteome</keyword>
<sequence>MVHQSLGIWAISPEGKKKLEALNDQMETMMLALLVFLILGTIGYFIFRYWKKTALEVPDFEKTNETTYRSMLISGQITQAEYDKLIKNIQSRVEEKKLIEES</sequence>
<evidence type="ECO:0000256" key="1">
    <source>
        <dbReference type="SAM" id="Phobius"/>
    </source>
</evidence>
<accession>A0A8E6B7D8</accession>